<dbReference type="Pfam" id="PF07593">
    <property type="entry name" value="UnbV_ASPIC"/>
    <property type="match status" value="1"/>
</dbReference>
<dbReference type="PANTHER" id="PTHR16026:SF0">
    <property type="entry name" value="CARTILAGE ACIDIC PROTEIN 1"/>
    <property type="match status" value="1"/>
</dbReference>
<dbReference type="AlphaFoldDB" id="A0A926JNN4"/>
<protein>
    <submittedName>
        <fullName evidence="4">VCBS repeat-containing protein</fullName>
    </submittedName>
</protein>
<dbReference type="InterPro" id="IPR028994">
    <property type="entry name" value="Integrin_alpha_N"/>
</dbReference>
<dbReference type="Proteomes" id="UP000653730">
    <property type="component" value="Unassembled WGS sequence"/>
</dbReference>
<organism evidence="4 5">
    <name type="scientific">Sinomicrobium weinanense</name>
    <dbReference type="NCBI Taxonomy" id="2842200"/>
    <lineage>
        <taxon>Bacteria</taxon>
        <taxon>Pseudomonadati</taxon>
        <taxon>Bacteroidota</taxon>
        <taxon>Flavobacteriia</taxon>
        <taxon>Flavobacteriales</taxon>
        <taxon>Flavobacteriaceae</taxon>
        <taxon>Sinomicrobium</taxon>
    </lineage>
</organism>
<dbReference type="Pfam" id="PF13517">
    <property type="entry name" value="FG-GAP_3"/>
    <property type="match status" value="3"/>
</dbReference>
<dbReference type="InterPro" id="IPR027039">
    <property type="entry name" value="Crtac1"/>
</dbReference>
<dbReference type="InterPro" id="IPR011519">
    <property type="entry name" value="UnbV_ASPIC"/>
</dbReference>
<feature type="domain" description="ASPIC/UnbV" evidence="3">
    <location>
        <begin position="439"/>
        <end position="504"/>
    </location>
</feature>
<keyword evidence="1" id="KW-0732">Signal</keyword>
<gene>
    <name evidence="4" type="ORF">IBL28_00645</name>
</gene>
<dbReference type="EMBL" id="JACVDC010000001">
    <property type="protein sequence ID" value="MBC9794457.1"/>
    <property type="molecule type" value="Genomic_DNA"/>
</dbReference>
<evidence type="ECO:0000313" key="5">
    <source>
        <dbReference type="Proteomes" id="UP000653730"/>
    </source>
</evidence>
<evidence type="ECO:0000259" key="3">
    <source>
        <dbReference type="Pfam" id="PF07593"/>
    </source>
</evidence>
<reference evidence="4 5" key="1">
    <citation type="submission" date="2020-09" db="EMBL/GenBank/DDBJ databases">
        <title>Sinomicrobium weinanense sp. nov., a halophilic bacteria isolated from saline-alkali soil.</title>
        <authorList>
            <person name="Wu P."/>
            <person name="Ren H."/>
            <person name="Mei Y."/>
            <person name="Liang Y."/>
            <person name="Chen Z."/>
        </authorList>
    </citation>
    <scope>NUCLEOTIDE SEQUENCE [LARGE SCALE GENOMIC DNA]</scope>
    <source>
        <strain evidence="4 5">FJxs</strain>
    </source>
</reference>
<evidence type="ECO:0000256" key="2">
    <source>
        <dbReference type="SAM" id="MobiDB-lite"/>
    </source>
</evidence>
<dbReference type="InterPro" id="IPR013517">
    <property type="entry name" value="FG-GAP"/>
</dbReference>
<comment type="caution">
    <text evidence="4">The sequence shown here is derived from an EMBL/GenBank/DDBJ whole genome shotgun (WGS) entry which is preliminary data.</text>
</comment>
<accession>A0A926JNN4</accession>
<evidence type="ECO:0000256" key="1">
    <source>
        <dbReference type="ARBA" id="ARBA00022729"/>
    </source>
</evidence>
<feature type="region of interest" description="Disordered" evidence="2">
    <location>
        <begin position="114"/>
        <end position="139"/>
    </location>
</feature>
<dbReference type="SUPFAM" id="SSF69318">
    <property type="entry name" value="Integrin alpha N-terminal domain"/>
    <property type="match status" value="3"/>
</dbReference>
<evidence type="ECO:0000313" key="4">
    <source>
        <dbReference type="EMBL" id="MBC9794457.1"/>
    </source>
</evidence>
<keyword evidence="5" id="KW-1185">Reference proteome</keyword>
<dbReference type="PANTHER" id="PTHR16026">
    <property type="entry name" value="CARTILAGE ACIDIC PROTEIN 1"/>
    <property type="match status" value="1"/>
</dbReference>
<name>A0A926JNN4_9FLAO</name>
<feature type="compositionally biased region" description="Basic and acidic residues" evidence="2">
    <location>
        <begin position="120"/>
        <end position="139"/>
    </location>
</feature>
<proteinExistence type="predicted"/>
<sequence length="1026" mass="115000">MFINQGNLTFKDITDAAGIKTPSWCTGVSIVDINNDGLSDIYVSTAHDQNFRQSRNYFFLNTISDDGTVSFREMASEMGIADLSYTVQAAWLDYDKDGDLDLFLINNAMEEYPKNNPLGQRKDGSGRSTDKLYRNDGADEKGIPAFTDVSEQAGIQVEGWSLGVAVTDINNDNYPDIYIANDFYSNDILYINNGDGTFSNRINHYFKHQSHNSMGVNIADVNNDAVQDVLVLDMLPEDNIRHKTMFGQIPFSRVQQAKAQGYAPQYVRNVLQMSNAGVYSDLGFYAGVAATDWSWCPLIADFDNDGHKDIYITNGYKKDITDLDFVDFTNKASTFGTVEDKRKLLVEQLNKMKGVKKSNFFFENTGKGVFADHTNEAGLYLPSYSNGAIDVDLDLDGDLDLVANNIEDDVLLFENRSNRSEHIRKNFLQVKLQANAQSLGAKIWLYTKGEVQFAEFYPHKGYMSSLPPVLHFGLDSIQEIDSLKILWPGNQRETRKNVKVNQTLSPQPGNFSVKPVNTIPEKSTKTCFEVMNSSATISYKSKENAFDDFRKWPLHFRSYSKAGPVLTVGDVNGDGLEDLFAGGSSNNYGTFYIRQKDGSFTEQVLKDPIGLPMEDTAALLFDADNDNDPDLYVVSGSSEHYKTPELYQDRLYINDGKGHFSLQPDALPKIRAAGGCVVAFDYDADGDLDLFVGGRIKADEYPRSPRSYLLENNEGIFTDVTAQKAPRLLKPGMVTAAYTTDLDKNGRTDLILVGEWMPVQIYYNNDKGLKMDESPNGLENTNGWWNCMAGEDFDKDGDIDFIAGNWGLNTPFKASVDEPLSIYAKDYDQNGSMEPIMTYYNQGKEHIIHPRGTLTGRLPALRHLVKSYREYGKMQIDEVFEASVLEDATRVHAYELGSVYIENLGNGKFRYTRLPEEVQWSPVFDFTITDIDLDGYRDVLAVGNYHDTEVLTGRFDAGNGSCLVFRDNGFQPVKPSVSGFFVPGEGRSIVRLNTKDKGETVIVGIQQDSLKIFRKRELSKKQNGLK</sequence>
<dbReference type="Gene3D" id="2.130.10.130">
    <property type="entry name" value="Integrin alpha, N-terminal"/>
    <property type="match status" value="2"/>
</dbReference>